<accession>A0A7J5X775</accession>
<dbReference type="EMBL" id="JAAKFY010000027">
    <property type="protein sequence ID" value="KAF3832811.1"/>
    <property type="molecule type" value="Genomic_DNA"/>
</dbReference>
<name>A0A7J5X775_DISMA</name>
<evidence type="ECO:0000313" key="2">
    <source>
        <dbReference type="Proteomes" id="UP000518266"/>
    </source>
</evidence>
<reference evidence="1 2" key="1">
    <citation type="submission" date="2020-03" db="EMBL/GenBank/DDBJ databases">
        <title>Dissostichus mawsoni Genome sequencing and assembly.</title>
        <authorList>
            <person name="Park H."/>
        </authorList>
    </citation>
    <scope>NUCLEOTIDE SEQUENCE [LARGE SCALE GENOMIC DNA]</scope>
    <source>
        <strain evidence="1">DM0001</strain>
        <tissue evidence="1">Muscle</tissue>
    </source>
</reference>
<dbReference type="AlphaFoldDB" id="A0A7J5X775"/>
<sequence length="110" mass="12398">MTKHPFISSLTMNPARLSNLSWKSFHSSSPLTLPAFSALNICSSVSGCREASATFSTGSTSSKASLSGKLTRHISRARWPLWNRSRVSCRYRIEPWLRVDRWLLNLLRSS</sequence>
<organism evidence="1 2">
    <name type="scientific">Dissostichus mawsoni</name>
    <name type="common">Antarctic cod</name>
    <dbReference type="NCBI Taxonomy" id="36200"/>
    <lineage>
        <taxon>Eukaryota</taxon>
        <taxon>Metazoa</taxon>
        <taxon>Chordata</taxon>
        <taxon>Craniata</taxon>
        <taxon>Vertebrata</taxon>
        <taxon>Euteleostomi</taxon>
        <taxon>Actinopterygii</taxon>
        <taxon>Neopterygii</taxon>
        <taxon>Teleostei</taxon>
        <taxon>Neoteleostei</taxon>
        <taxon>Acanthomorphata</taxon>
        <taxon>Eupercaria</taxon>
        <taxon>Perciformes</taxon>
        <taxon>Notothenioidei</taxon>
        <taxon>Nototheniidae</taxon>
        <taxon>Dissostichus</taxon>
    </lineage>
</organism>
<dbReference type="Proteomes" id="UP000518266">
    <property type="component" value="Unassembled WGS sequence"/>
</dbReference>
<evidence type="ECO:0000313" key="1">
    <source>
        <dbReference type="EMBL" id="KAF3832811.1"/>
    </source>
</evidence>
<proteinExistence type="predicted"/>
<comment type="caution">
    <text evidence="1">The sequence shown here is derived from an EMBL/GenBank/DDBJ whole genome shotgun (WGS) entry which is preliminary data.</text>
</comment>
<protein>
    <submittedName>
        <fullName evidence="1">Uncharacterized protein</fullName>
    </submittedName>
</protein>
<gene>
    <name evidence="1" type="ORF">F7725_026476</name>
</gene>
<keyword evidence="2" id="KW-1185">Reference proteome</keyword>